<dbReference type="FunCoup" id="W5JWZ3">
    <property type="interactions" value="47"/>
</dbReference>
<dbReference type="VEuPathDB" id="VectorBase:ADAC000284"/>
<feature type="domain" description="C2H2-type" evidence="11">
    <location>
        <begin position="426"/>
        <end position="453"/>
    </location>
</feature>
<dbReference type="OMA" id="KHETLEY"/>
<feature type="compositionally biased region" description="Polar residues" evidence="10">
    <location>
        <begin position="131"/>
        <end position="155"/>
    </location>
</feature>
<evidence type="ECO:0000256" key="6">
    <source>
        <dbReference type="ARBA" id="ARBA00023125"/>
    </source>
</evidence>
<dbReference type="EMBL" id="ADMH02000079">
    <property type="protein sequence ID" value="ETN67890.1"/>
    <property type="molecule type" value="Genomic_DNA"/>
</dbReference>
<dbReference type="Pfam" id="PF07776">
    <property type="entry name" value="zf-AD"/>
    <property type="match status" value="1"/>
</dbReference>
<evidence type="ECO:0000256" key="4">
    <source>
        <dbReference type="ARBA" id="ARBA00022771"/>
    </source>
</evidence>
<proteinExistence type="predicted"/>
<keyword evidence="5 9" id="KW-0862">Zinc</keyword>
<keyword evidence="3" id="KW-0677">Repeat</keyword>
<dbReference type="SMART" id="SM00868">
    <property type="entry name" value="zf-AD"/>
    <property type="match status" value="1"/>
</dbReference>
<dbReference type="Gene3D" id="3.30.160.60">
    <property type="entry name" value="Classic Zinc Finger"/>
    <property type="match status" value="7"/>
</dbReference>
<comment type="subcellular location">
    <subcellularLocation>
        <location evidence="1">Nucleus</location>
    </subcellularLocation>
</comment>
<accession>W5JWZ3</accession>
<feature type="domain" description="C2H2-type" evidence="11">
    <location>
        <begin position="592"/>
        <end position="619"/>
    </location>
</feature>
<evidence type="ECO:0000256" key="9">
    <source>
        <dbReference type="PROSITE-ProRule" id="PRU01263"/>
    </source>
</evidence>
<dbReference type="InterPro" id="IPR036236">
    <property type="entry name" value="Znf_C2H2_sf"/>
</dbReference>
<keyword evidence="4 8" id="KW-0863">Zinc-finger</keyword>
<evidence type="ECO:0000256" key="7">
    <source>
        <dbReference type="ARBA" id="ARBA00023242"/>
    </source>
</evidence>
<gene>
    <name evidence="13" type="ORF">AND_000284</name>
</gene>
<dbReference type="SMART" id="SM00355">
    <property type="entry name" value="ZnF_C2H2"/>
    <property type="match status" value="12"/>
</dbReference>
<protein>
    <submittedName>
        <fullName evidence="13 14">Uncharacterized protein</fullName>
    </submittedName>
</protein>
<name>W5JWZ3_ANODA</name>
<evidence type="ECO:0000256" key="2">
    <source>
        <dbReference type="ARBA" id="ARBA00022723"/>
    </source>
</evidence>
<evidence type="ECO:0000256" key="8">
    <source>
        <dbReference type="PROSITE-ProRule" id="PRU00042"/>
    </source>
</evidence>
<dbReference type="GO" id="GO:0005634">
    <property type="term" value="C:nucleus"/>
    <property type="evidence" value="ECO:0007669"/>
    <property type="project" value="UniProtKB-SubCell"/>
</dbReference>
<dbReference type="FunFam" id="3.30.160.60:FF:000100">
    <property type="entry name" value="Zinc finger 45-like"/>
    <property type="match status" value="1"/>
</dbReference>
<evidence type="ECO:0000313" key="13">
    <source>
        <dbReference type="EMBL" id="ETN67890.1"/>
    </source>
</evidence>
<dbReference type="GO" id="GO:0000981">
    <property type="term" value="F:DNA-binding transcription factor activity, RNA polymerase II-specific"/>
    <property type="evidence" value="ECO:0007669"/>
    <property type="project" value="TreeGrafter"/>
</dbReference>
<evidence type="ECO:0000313" key="15">
    <source>
        <dbReference type="Proteomes" id="UP000000673"/>
    </source>
</evidence>
<dbReference type="GO" id="GO:0040029">
    <property type="term" value="P:epigenetic regulation of gene expression"/>
    <property type="evidence" value="ECO:0007669"/>
    <property type="project" value="UniProtKB-ARBA"/>
</dbReference>
<evidence type="ECO:0000256" key="5">
    <source>
        <dbReference type="ARBA" id="ARBA00022833"/>
    </source>
</evidence>
<dbReference type="GO" id="GO:0000977">
    <property type="term" value="F:RNA polymerase II transcription regulatory region sequence-specific DNA binding"/>
    <property type="evidence" value="ECO:0007669"/>
    <property type="project" value="TreeGrafter"/>
</dbReference>
<keyword evidence="7" id="KW-0539">Nucleus</keyword>
<dbReference type="FunFam" id="3.30.160.60:FF:000045">
    <property type="entry name" value="ZFP69 zinc finger protein B"/>
    <property type="match status" value="1"/>
</dbReference>
<evidence type="ECO:0000256" key="3">
    <source>
        <dbReference type="ARBA" id="ARBA00022737"/>
    </source>
</evidence>
<dbReference type="SUPFAM" id="SSF57667">
    <property type="entry name" value="beta-beta-alpha zinc fingers"/>
    <property type="match status" value="5"/>
</dbReference>
<dbReference type="GO" id="GO:0008270">
    <property type="term" value="F:zinc ion binding"/>
    <property type="evidence" value="ECO:0007669"/>
    <property type="project" value="UniProtKB-UniRule"/>
</dbReference>
<dbReference type="PROSITE" id="PS00028">
    <property type="entry name" value="ZINC_FINGER_C2H2_1"/>
    <property type="match status" value="9"/>
</dbReference>
<feature type="domain" description="C2H2-type" evidence="11">
    <location>
        <begin position="396"/>
        <end position="423"/>
    </location>
</feature>
<keyword evidence="6" id="KW-0238">DNA-binding</keyword>
<dbReference type="PROSITE" id="PS51915">
    <property type="entry name" value="ZAD"/>
    <property type="match status" value="1"/>
</dbReference>
<dbReference type="GO" id="GO:0000785">
    <property type="term" value="C:chromatin"/>
    <property type="evidence" value="ECO:0007669"/>
    <property type="project" value="UniProtKB-ARBA"/>
</dbReference>
<dbReference type="FunFam" id="3.30.160.60:FF:001818">
    <property type="entry name" value="GDNF-inducible zinc finger protein 1 isoform X1"/>
    <property type="match status" value="1"/>
</dbReference>
<dbReference type="eggNOG" id="KOG1721">
    <property type="taxonomic scope" value="Eukaryota"/>
</dbReference>
<feature type="domain" description="C2H2-type" evidence="11">
    <location>
        <begin position="454"/>
        <end position="482"/>
    </location>
</feature>
<dbReference type="GO" id="GO:0003682">
    <property type="term" value="F:chromatin binding"/>
    <property type="evidence" value="ECO:0007669"/>
    <property type="project" value="UniProtKB-ARBA"/>
</dbReference>
<reference evidence="13" key="2">
    <citation type="submission" date="2010-05" db="EMBL/GenBank/DDBJ databases">
        <authorList>
            <person name="Almeida L.G."/>
            <person name="Nicolas M.F."/>
            <person name="Souza R.C."/>
            <person name="Vasconcelos A.T.R."/>
        </authorList>
    </citation>
    <scope>NUCLEOTIDE SEQUENCE</scope>
</reference>
<evidence type="ECO:0000313" key="14">
    <source>
        <dbReference type="EnsemblMetazoa" id="ADAC000284-PA"/>
    </source>
</evidence>
<feature type="region of interest" description="Disordered" evidence="10">
    <location>
        <begin position="131"/>
        <end position="158"/>
    </location>
</feature>
<reference evidence="14" key="4">
    <citation type="submission" date="2015-06" db="UniProtKB">
        <authorList>
            <consortium name="EnsemblMetazoa"/>
        </authorList>
    </citation>
    <scope>IDENTIFICATION</scope>
</reference>
<keyword evidence="2 9" id="KW-0479">Metal-binding</keyword>
<dbReference type="PANTHER" id="PTHR24409:SF295">
    <property type="entry name" value="AZ2-RELATED"/>
    <property type="match status" value="1"/>
</dbReference>
<evidence type="ECO:0000259" key="11">
    <source>
        <dbReference type="PROSITE" id="PS50157"/>
    </source>
</evidence>
<dbReference type="EnsemblMetazoa" id="ADAC000284-RA">
    <property type="protein sequence ID" value="ADAC000284-PA"/>
    <property type="gene ID" value="ADAC000284"/>
</dbReference>
<keyword evidence="15" id="KW-1185">Reference proteome</keyword>
<dbReference type="PROSITE" id="PS50157">
    <property type="entry name" value="ZINC_FINGER_C2H2_2"/>
    <property type="match status" value="9"/>
</dbReference>
<evidence type="ECO:0000256" key="10">
    <source>
        <dbReference type="SAM" id="MobiDB-lite"/>
    </source>
</evidence>
<sequence>MVLIKQEIVEEGTMIGAEGVRATSVDDFCRVCLLKRSKLISLMERVDGVMIPEMLYKLCGTQIEVIDRYPRRICEHCLGALDTAFSFMNRFRQQDERLRSFYWNGSVVTQLESYQPEGERDYTRCLQELQSRNGNTSAESTSSMKEYSSKATETDSAVPVETADVATNTEELVNVGLVEAPKQEQPDQSAWDASEGIEFDEVEIEEDSNQEALNELATAEQAESIDALVSMEIDFLPALKDQPDGEIKEDNKRQLRSSNRHQQVVVESIDDPKGITYEVEMLSDSESLNIIEAEEGQDVDDETTVDHRVVCHICEFLGTDIKDLQEHLNVHADLLPYTCQQCAKVGSSLEPLTTLKNLRNHLRWHSLGFECKECGKRFTSEKAYTKHHDTEHAGDLVCEECGKQFRIRKSWSNHMRRHAAVRREKYKCELCQKPFANRARLVRHLRVHTGEKPYSCSHCDRRFTDHNQRQRHVQKVHESADTERFQCECCGTSFKTSRQLEAHSVNEHMNPEEQQEYREQRKKRYENRAGQLAEDHCPFPGCDYKANSYGALYVHKRAKHFLLHQCELCGKNYPFLSQLNIHMTVHTGEKPYECEECGRSFRRLYSYREHIEQHRSDKTYACTVCDKTFRRPRYLQAHLLTHTSKKSFSCEECPNLYKSRGELKKHYQAKHQGGGLVPLQSNQVREELVEEEYVVGFE</sequence>
<feature type="domain" description="ZAD" evidence="12">
    <location>
        <begin position="27"/>
        <end position="101"/>
    </location>
</feature>
<dbReference type="Proteomes" id="UP000000673">
    <property type="component" value="Unassembled WGS sequence"/>
</dbReference>
<feature type="binding site" evidence="9">
    <location>
        <position position="74"/>
    </location>
    <ligand>
        <name>Zn(2+)</name>
        <dbReference type="ChEBI" id="CHEBI:29105"/>
    </ligand>
</feature>
<evidence type="ECO:0000259" key="12">
    <source>
        <dbReference type="PROSITE" id="PS51915"/>
    </source>
</evidence>
<evidence type="ECO:0000256" key="1">
    <source>
        <dbReference type="ARBA" id="ARBA00004123"/>
    </source>
</evidence>
<reference evidence="13" key="3">
    <citation type="journal article" date="2013" name="Nucleic Acids Res.">
        <title>The genome of Anopheles darlingi, the main neotropical malaria vector.</title>
        <authorList>
            <person name="Marinotti O."/>
            <person name="Cerqueira G.C."/>
            <person name="de Almeida L.G."/>
            <person name="Ferro M.I."/>
            <person name="Loreto E.L."/>
            <person name="Zaha A."/>
            <person name="Teixeira S.M."/>
            <person name="Wespiser A.R."/>
            <person name="Almeida E Silva A."/>
            <person name="Schlindwein A.D."/>
            <person name="Pacheco A.C."/>
            <person name="Silva A.L."/>
            <person name="Graveley B.R."/>
            <person name="Walenz B.P."/>
            <person name="Lima Bde A."/>
            <person name="Ribeiro C.A."/>
            <person name="Nunes-Silva C.G."/>
            <person name="de Carvalho C.R."/>
            <person name="Soares C.M."/>
            <person name="de Menezes C.B."/>
            <person name="Matiolli C."/>
            <person name="Caffrey D."/>
            <person name="Araujo D.A."/>
            <person name="de Oliveira D.M."/>
            <person name="Golenbock D."/>
            <person name="Grisard E.C."/>
            <person name="Fantinatti-Garboggini F."/>
            <person name="de Carvalho F.M."/>
            <person name="Barcellos F.G."/>
            <person name="Prosdocimi F."/>
            <person name="May G."/>
            <person name="Azevedo Junior G.M."/>
            <person name="Guimaraes G.M."/>
            <person name="Goldman G.H."/>
            <person name="Padilha I.Q."/>
            <person name="Batista Jda S."/>
            <person name="Ferro J.A."/>
            <person name="Ribeiro J.M."/>
            <person name="Fietto J.L."/>
            <person name="Dabbas K.M."/>
            <person name="Cerdeira L."/>
            <person name="Agnez-Lima L.F."/>
            <person name="Brocchi M."/>
            <person name="de Carvalho M.O."/>
            <person name="Teixeira Mde M."/>
            <person name="Diniz Maia Mde M."/>
            <person name="Goldman M.H."/>
            <person name="Cruz Schneider M.P."/>
            <person name="Felipe M.S."/>
            <person name="Hungria M."/>
            <person name="Nicolas M.F."/>
            <person name="Pereira M."/>
            <person name="Montes M.A."/>
            <person name="Cantao M.E."/>
            <person name="Vincentz M."/>
            <person name="Rafael M.S."/>
            <person name="Silverman N."/>
            <person name="Stoco P.H."/>
            <person name="Souza R.C."/>
            <person name="Vicentini R."/>
            <person name="Gazzinelli R.T."/>
            <person name="Neves Rde O."/>
            <person name="Silva R."/>
            <person name="Astolfi-Filho S."/>
            <person name="Maciel T.E."/>
            <person name="Urmenyi T.P."/>
            <person name="Tadei W.P."/>
            <person name="Camargo E.P."/>
            <person name="de Vasconcelos A.T."/>
        </authorList>
    </citation>
    <scope>NUCLEOTIDE SEQUENCE</scope>
</reference>
<feature type="domain" description="C2H2-type" evidence="11">
    <location>
        <begin position="564"/>
        <end position="591"/>
    </location>
</feature>
<feature type="binding site" evidence="9">
    <location>
        <position position="32"/>
    </location>
    <ligand>
        <name>Zn(2+)</name>
        <dbReference type="ChEBI" id="CHEBI:29105"/>
    </ligand>
</feature>
<dbReference type="Pfam" id="PF00096">
    <property type="entry name" value="zf-C2H2"/>
    <property type="match status" value="6"/>
</dbReference>
<feature type="domain" description="C2H2-type" evidence="11">
    <location>
        <begin position="369"/>
        <end position="397"/>
    </location>
</feature>
<feature type="binding site" evidence="9">
    <location>
        <position position="77"/>
    </location>
    <ligand>
        <name>Zn(2+)</name>
        <dbReference type="ChEBI" id="CHEBI:29105"/>
    </ligand>
</feature>
<reference evidence="13 15" key="1">
    <citation type="journal article" date="2010" name="BMC Genomics">
        <title>Combination of measures distinguishes pre-miRNAs from other stem-loops in the genome of the newly sequenced Anopheles darlingi.</title>
        <authorList>
            <person name="Mendes N.D."/>
            <person name="Freitas A.T."/>
            <person name="Vasconcelos A.T."/>
            <person name="Sagot M.F."/>
        </authorList>
    </citation>
    <scope>NUCLEOTIDE SEQUENCE</scope>
</reference>
<dbReference type="STRING" id="43151.W5JWZ3"/>
<feature type="binding site" evidence="9">
    <location>
        <position position="29"/>
    </location>
    <ligand>
        <name>Zn(2+)</name>
        <dbReference type="ChEBI" id="CHEBI:29105"/>
    </ligand>
</feature>
<dbReference type="HOGENOM" id="CLU_384139_0_0_1"/>
<dbReference type="InterPro" id="IPR012934">
    <property type="entry name" value="Znf_AD"/>
</dbReference>
<dbReference type="PANTHER" id="PTHR24409">
    <property type="entry name" value="ZINC FINGER PROTEIN 142"/>
    <property type="match status" value="1"/>
</dbReference>
<dbReference type="InterPro" id="IPR013087">
    <property type="entry name" value="Znf_C2H2_type"/>
</dbReference>
<organism evidence="13">
    <name type="scientific">Anopheles darlingi</name>
    <name type="common">Mosquito</name>
    <dbReference type="NCBI Taxonomy" id="43151"/>
    <lineage>
        <taxon>Eukaryota</taxon>
        <taxon>Metazoa</taxon>
        <taxon>Ecdysozoa</taxon>
        <taxon>Arthropoda</taxon>
        <taxon>Hexapoda</taxon>
        <taxon>Insecta</taxon>
        <taxon>Pterygota</taxon>
        <taxon>Neoptera</taxon>
        <taxon>Endopterygota</taxon>
        <taxon>Diptera</taxon>
        <taxon>Nematocera</taxon>
        <taxon>Culicoidea</taxon>
        <taxon>Culicidae</taxon>
        <taxon>Anophelinae</taxon>
        <taxon>Anopheles</taxon>
    </lineage>
</organism>
<feature type="domain" description="C2H2-type" evidence="11">
    <location>
        <begin position="648"/>
        <end position="673"/>
    </location>
</feature>
<dbReference type="SUPFAM" id="SSF57716">
    <property type="entry name" value="Glucocorticoid receptor-like (DNA-binding domain)"/>
    <property type="match status" value="1"/>
</dbReference>
<feature type="domain" description="C2H2-type" evidence="11">
    <location>
        <begin position="620"/>
        <end position="647"/>
    </location>
</feature>
<feature type="domain" description="C2H2-type" evidence="11">
    <location>
        <begin position="485"/>
        <end position="513"/>
    </location>
</feature>
<dbReference type="FunFam" id="3.30.160.60:FF:000690">
    <property type="entry name" value="Zinc finger protein 354C"/>
    <property type="match status" value="1"/>
</dbReference>
<dbReference type="AlphaFoldDB" id="W5JWZ3"/>
<dbReference type="VEuPathDB" id="VectorBase:ADAR2_011975"/>